<dbReference type="EMBL" id="AVOT02016640">
    <property type="protein sequence ID" value="MBW0502074.1"/>
    <property type="molecule type" value="Genomic_DNA"/>
</dbReference>
<evidence type="ECO:0000313" key="2">
    <source>
        <dbReference type="Proteomes" id="UP000765509"/>
    </source>
</evidence>
<reference evidence="1" key="1">
    <citation type="submission" date="2021-03" db="EMBL/GenBank/DDBJ databases">
        <title>Draft genome sequence of rust myrtle Austropuccinia psidii MF-1, a brazilian biotype.</title>
        <authorList>
            <person name="Quecine M.C."/>
            <person name="Pachon D.M.R."/>
            <person name="Bonatelli M.L."/>
            <person name="Correr F.H."/>
            <person name="Franceschini L.M."/>
            <person name="Leite T.F."/>
            <person name="Margarido G.R.A."/>
            <person name="Almeida C.A."/>
            <person name="Ferrarezi J.A."/>
            <person name="Labate C.A."/>
        </authorList>
    </citation>
    <scope>NUCLEOTIDE SEQUENCE</scope>
    <source>
        <strain evidence="1">MF-1</strain>
    </source>
</reference>
<accession>A0A9Q3HGU7</accession>
<organism evidence="1 2">
    <name type="scientific">Austropuccinia psidii MF-1</name>
    <dbReference type="NCBI Taxonomy" id="1389203"/>
    <lineage>
        <taxon>Eukaryota</taxon>
        <taxon>Fungi</taxon>
        <taxon>Dikarya</taxon>
        <taxon>Basidiomycota</taxon>
        <taxon>Pucciniomycotina</taxon>
        <taxon>Pucciniomycetes</taxon>
        <taxon>Pucciniales</taxon>
        <taxon>Sphaerophragmiaceae</taxon>
        <taxon>Austropuccinia</taxon>
    </lineage>
</organism>
<dbReference type="AlphaFoldDB" id="A0A9Q3HGU7"/>
<gene>
    <name evidence="1" type="ORF">O181_041789</name>
</gene>
<name>A0A9Q3HGU7_9BASI</name>
<comment type="caution">
    <text evidence="1">The sequence shown here is derived from an EMBL/GenBank/DDBJ whole genome shotgun (WGS) entry which is preliminary data.</text>
</comment>
<keyword evidence="2" id="KW-1185">Reference proteome</keyword>
<proteinExistence type="predicted"/>
<protein>
    <submittedName>
        <fullName evidence="1">Uncharacterized protein</fullName>
    </submittedName>
</protein>
<evidence type="ECO:0000313" key="1">
    <source>
        <dbReference type="EMBL" id="MBW0502074.1"/>
    </source>
</evidence>
<sequence length="106" mass="11414">MIPSGLLTSPHSQALNGTFFIRDSTKGEDLILGYDFLDHLNPIMSQKNGLISYDSSHKDCCGINSSTISIFATAINSDSLVGELKTTSLPSSVHIQCIKPSESLLQ</sequence>
<dbReference type="Proteomes" id="UP000765509">
    <property type="component" value="Unassembled WGS sequence"/>
</dbReference>